<name>A0A0W8E9F8_9ZZZZ</name>
<accession>A0A0W8E9F8</accession>
<dbReference type="AlphaFoldDB" id="A0A0W8E9F8"/>
<proteinExistence type="predicted"/>
<comment type="caution">
    <text evidence="1">The sequence shown here is derived from an EMBL/GenBank/DDBJ whole genome shotgun (WGS) entry which is preliminary data.</text>
</comment>
<dbReference type="EMBL" id="LNQE01001822">
    <property type="protein sequence ID" value="KUG05274.1"/>
    <property type="molecule type" value="Genomic_DNA"/>
</dbReference>
<sequence length="56" mass="6359">MAKFFGVSTDYLLGLDENFDTPDDVLLVRSQNLSTPERQLLIKIIDALKDIDFKEG</sequence>
<gene>
    <name evidence="1" type="ORF">ASZ90_017347</name>
</gene>
<reference evidence="1" key="1">
    <citation type="journal article" date="2015" name="Proc. Natl. Acad. Sci. U.S.A.">
        <title>Networks of energetic and metabolic interactions define dynamics in microbial communities.</title>
        <authorList>
            <person name="Embree M."/>
            <person name="Liu J.K."/>
            <person name="Al-Bassam M.M."/>
            <person name="Zengler K."/>
        </authorList>
    </citation>
    <scope>NUCLEOTIDE SEQUENCE</scope>
</reference>
<evidence type="ECO:0000313" key="1">
    <source>
        <dbReference type="EMBL" id="KUG05274.1"/>
    </source>
</evidence>
<protein>
    <submittedName>
        <fullName evidence="1">Uncharacterized protein</fullName>
    </submittedName>
</protein>
<organism evidence="1">
    <name type="scientific">hydrocarbon metagenome</name>
    <dbReference type="NCBI Taxonomy" id="938273"/>
    <lineage>
        <taxon>unclassified sequences</taxon>
        <taxon>metagenomes</taxon>
        <taxon>ecological metagenomes</taxon>
    </lineage>
</organism>